<feature type="domain" description="Lipocalin/cytosolic fatty-acid binding" evidence="5">
    <location>
        <begin position="122"/>
        <end position="256"/>
    </location>
</feature>
<keyword evidence="3" id="KW-0732">Signal</keyword>
<evidence type="ECO:0000256" key="3">
    <source>
        <dbReference type="ARBA" id="ARBA00022729"/>
    </source>
</evidence>
<dbReference type="InterPro" id="IPR012674">
    <property type="entry name" value="Calycin"/>
</dbReference>
<dbReference type="AlphaFoldDB" id="A0A8B9RZB4"/>
<comment type="subcellular location">
    <subcellularLocation>
        <location evidence="1">Secreted</location>
    </subcellularLocation>
</comment>
<evidence type="ECO:0000256" key="4">
    <source>
        <dbReference type="ARBA" id="ARBA00023157"/>
    </source>
</evidence>
<dbReference type="SUPFAM" id="SSF50814">
    <property type="entry name" value="Lipocalins"/>
    <property type="match status" value="1"/>
</dbReference>
<keyword evidence="7" id="KW-1185">Reference proteome</keyword>
<organism evidence="6 7">
    <name type="scientific">Accipiter nisus</name>
    <name type="common">Eurasian sparrowhawk</name>
    <dbReference type="NCBI Taxonomy" id="211598"/>
    <lineage>
        <taxon>Eukaryota</taxon>
        <taxon>Metazoa</taxon>
        <taxon>Chordata</taxon>
        <taxon>Craniata</taxon>
        <taxon>Vertebrata</taxon>
        <taxon>Euteleostomi</taxon>
        <taxon>Archelosauria</taxon>
        <taxon>Archosauria</taxon>
        <taxon>Dinosauria</taxon>
        <taxon>Saurischia</taxon>
        <taxon>Theropoda</taxon>
        <taxon>Coelurosauria</taxon>
        <taxon>Aves</taxon>
        <taxon>Neognathae</taxon>
        <taxon>Neoaves</taxon>
        <taxon>Telluraves</taxon>
        <taxon>Accipitrimorphae</taxon>
        <taxon>Accipitriformes</taxon>
        <taxon>Accipitridae</taxon>
        <taxon>Accipitrinae</taxon>
        <taxon>Accipiter</taxon>
    </lineage>
</organism>
<dbReference type="InterPro" id="IPR043245">
    <property type="entry name" value="C8G"/>
</dbReference>
<reference evidence="6" key="1">
    <citation type="submission" date="2025-08" db="UniProtKB">
        <authorList>
            <consortium name="Ensembl"/>
        </authorList>
    </citation>
    <scope>IDENTIFICATION</scope>
</reference>
<dbReference type="GO" id="GO:0006956">
    <property type="term" value="P:complement activation"/>
    <property type="evidence" value="ECO:0007669"/>
    <property type="project" value="InterPro"/>
</dbReference>
<name>A0A8B9RZB4_9AVES</name>
<evidence type="ECO:0000259" key="5">
    <source>
        <dbReference type="Pfam" id="PF00061"/>
    </source>
</evidence>
<dbReference type="PRINTS" id="PR00179">
    <property type="entry name" value="LIPOCALIN"/>
</dbReference>
<dbReference type="Pfam" id="PF00061">
    <property type="entry name" value="Lipocalin"/>
    <property type="match status" value="1"/>
</dbReference>
<evidence type="ECO:0000313" key="7">
    <source>
        <dbReference type="Proteomes" id="UP000694541"/>
    </source>
</evidence>
<dbReference type="InterPro" id="IPR000566">
    <property type="entry name" value="Lipocln_cytosolic_FA-bd_dom"/>
</dbReference>
<dbReference type="GO" id="GO:0005579">
    <property type="term" value="C:membrane attack complex"/>
    <property type="evidence" value="ECO:0007669"/>
    <property type="project" value="InterPro"/>
</dbReference>
<sequence length="277" mass="30078">MGAEECLHTTHPGLHWGACSLAGSVRHGHMPQAPLPHSPPAPACPCARLLSVLLCPTRQLPSKGSGALLAHQGARLWAEVPGEGRQHKRRVLGVVGAQGSRVVAPQGGGPVRPCHPCAMQLAGRWFLVGMASRCSYLAEHSHQLEATAVAVTVPDGQSLVISTFRKLDGMCWEIKQCYLPAEAHGRFLLKGHGYGSKVDMVVGETDHSSYAILYYQKGQSISVKLYGRTSQVSDAIMDKFEQRVRAVGLSEDMTYYFPTYGFCDSADEFHILDETKL</sequence>
<reference evidence="6" key="2">
    <citation type="submission" date="2025-09" db="UniProtKB">
        <authorList>
            <consortium name="Ensembl"/>
        </authorList>
    </citation>
    <scope>IDENTIFICATION</scope>
</reference>
<dbReference type="PRINTS" id="PR01215">
    <property type="entry name" value="A1MCGLOBULIN"/>
</dbReference>
<dbReference type="Gene3D" id="2.40.128.20">
    <property type="match status" value="1"/>
</dbReference>
<evidence type="ECO:0000256" key="2">
    <source>
        <dbReference type="ARBA" id="ARBA00022525"/>
    </source>
</evidence>
<dbReference type="GO" id="GO:0001848">
    <property type="term" value="F:complement binding"/>
    <property type="evidence" value="ECO:0007669"/>
    <property type="project" value="TreeGrafter"/>
</dbReference>
<dbReference type="Proteomes" id="UP000694541">
    <property type="component" value="Unplaced"/>
</dbReference>
<dbReference type="Ensembl" id="ENSANIT00000022576.1">
    <property type="protein sequence ID" value="ENSANIP00000021854.1"/>
    <property type="gene ID" value="ENSANIG00000014856.1"/>
</dbReference>
<accession>A0A8B9RZB4</accession>
<dbReference type="PANTHER" id="PTHR47304:SF1">
    <property type="entry name" value="COMPLEMENT COMPONENT C8 GAMMA CHAIN"/>
    <property type="match status" value="1"/>
</dbReference>
<protein>
    <submittedName>
        <fullName evidence="6">Complement C8 gamma chain</fullName>
    </submittedName>
</protein>
<evidence type="ECO:0000256" key="1">
    <source>
        <dbReference type="ARBA" id="ARBA00004613"/>
    </source>
</evidence>
<dbReference type="GO" id="GO:0072562">
    <property type="term" value="C:blood microparticle"/>
    <property type="evidence" value="ECO:0007669"/>
    <property type="project" value="TreeGrafter"/>
</dbReference>
<keyword evidence="2" id="KW-0964">Secreted</keyword>
<keyword evidence="4" id="KW-1015">Disulfide bond</keyword>
<dbReference type="PANTHER" id="PTHR47304">
    <property type="entry name" value="COMPLEMENT COMPONENT C8 GAMMA CHAIN"/>
    <property type="match status" value="1"/>
</dbReference>
<proteinExistence type="predicted"/>
<dbReference type="GO" id="GO:0070062">
    <property type="term" value="C:extracellular exosome"/>
    <property type="evidence" value="ECO:0007669"/>
    <property type="project" value="TreeGrafter"/>
</dbReference>
<evidence type="ECO:0000313" key="6">
    <source>
        <dbReference type="Ensembl" id="ENSANIP00000021854.1"/>
    </source>
</evidence>
<dbReference type="InterPro" id="IPR002968">
    <property type="entry name" value="A1-microglobln"/>
</dbReference>